<dbReference type="RefSeq" id="WP_377339253.1">
    <property type="nucleotide sequence ID" value="NZ_JBHLUE010000011.1"/>
</dbReference>
<feature type="region of interest" description="Disordered" evidence="1">
    <location>
        <begin position="70"/>
        <end position="102"/>
    </location>
</feature>
<dbReference type="EMBL" id="JBHLUE010000011">
    <property type="protein sequence ID" value="MFC0565446.1"/>
    <property type="molecule type" value="Genomic_DNA"/>
</dbReference>
<name>A0ABV6NXN4_9ACTN</name>
<evidence type="ECO:0000256" key="1">
    <source>
        <dbReference type="SAM" id="MobiDB-lite"/>
    </source>
</evidence>
<accession>A0ABV6NXN4</accession>
<evidence type="ECO:0000256" key="2">
    <source>
        <dbReference type="SAM" id="Phobius"/>
    </source>
</evidence>
<sequence>MRDQDEATITAIRRLDAEPPGPSRVNLRVAMAEGRRRRRVRRTWLAGGAAAAVALAVVVPTAVLGRVGAGTARHPADPAGRSGSPAAASPSATAAPEPTSCSARLLSVPNPMVESDVTGGDPSGRIILGRWYRMGAGQDRAVLVWTDGRPTSVDMPGSEQSLDDANPAGTAVGSSYHGDHPTPYVYQDGRVRALPGVEHGRAWAINEAGRIVGDREQGDRHVPVVWPAPDQPARDLSLPGPGWRGSATDVDAEGNIVGEIKPGPGKVASIGFVWPAGGGSGYALPMPTVKGRTATSLHPISIGGGWVTGAAYLESGGSVSIHPVRLRLADRRYVPFAREVAEPAVGNGRGWVAGGTGEFDGAMLTDSKVVRLPLLANPPGRYSANVGFLSDDGRTVGGQLDDLSGNGSTKPRAVVWRCR</sequence>
<keyword evidence="4" id="KW-1185">Reference proteome</keyword>
<feature type="transmembrane region" description="Helical" evidence="2">
    <location>
        <begin position="44"/>
        <end position="65"/>
    </location>
</feature>
<evidence type="ECO:0000313" key="4">
    <source>
        <dbReference type="Proteomes" id="UP001589894"/>
    </source>
</evidence>
<feature type="compositionally biased region" description="Low complexity" evidence="1">
    <location>
        <begin position="77"/>
        <end position="102"/>
    </location>
</feature>
<keyword evidence="2" id="KW-0472">Membrane</keyword>
<keyword evidence="2" id="KW-0812">Transmembrane</keyword>
<reference evidence="3 4" key="1">
    <citation type="submission" date="2024-09" db="EMBL/GenBank/DDBJ databases">
        <authorList>
            <person name="Sun Q."/>
            <person name="Mori K."/>
        </authorList>
    </citation>
    <scope>NUCLEOTIDE SEQUENCE [LARGE SCALE GENOMIC DNA]</scope>
    <source>
        <strain evidence="3 4">TBRC 2205</strain>
    </source>
</reference>
<keyword evidence="2" id="KW-1133">Transmembrane helix</keyword>
<gene>
    <name evidence="3" type="ORF">ACFFHU_15040</name>
</gene>
<dbReference type="Proteomes" id="UP001589894">
    <property type="component" value="Unassembled WGS sequence"/>
</dbReference>
<evidence type="ECO:0000313" key="3">
    <source>
        <dbReference type="EMBL" id="MFC0565446.1"/>
    </source>
</evidence>
<comment type="caution">
    <text evidence="3">The sequence shown here is derived from an EMBL/GenBank/DDBJ whole genome shotgun (WGS) entry which is preliminary data.</text>
</comment>
<organism evidence="3 4">
    <name type="scientific">Plantactinospora siamensis</name>
    <dbReference type="NCBI Taxonomy" id="555372"/>
    <lineage>
        <taxon>Bacteria</taxon>
        <taxon>Bacillati</taxon>
        <taxon>Actinomycetota</taxon>
        <taxon>Actinomycetes</taxon>
        <taxon>Micromonosporales</taxon>
        <taxon>Micromonosporaceae</taxon>
        <taxon>Plantactinospora</taxon>
    </lineage>
</organism>
<feature type="region of interest" description="Disordered" evidence="1">
    <location>
        <begin position="153"/>
        <end position="183"/>
    </location>
</feature>
<protein>
    <submittedName>
        <fullName evidence="3">Uncharacterized protein</fullName>
    </submittedName>
</protein>
<proteinExistence type="predicted"/>